<feature type="transmembrane region" description="Helical" evidence="6">
    <location>
        <begin position="69"/>
        <end position="90"/>
    </location>
</feature>
<feature type="transmembrane region" description="Helical" evidence="6">
    <location>
        <begin position="102"/>
        <end position="119"/>
    </location>
</feature>
<feature type="transmembrane region" description="Helical" evidence="6">
    <location>
        <begin position="279"/>
        <end position="303"/>
    </location>
</feature>
<dbReference type="GO" id="GO:0042908">
    <property type="term" value="P:xenobiotic transport"/>
    <property type="evidence" value="ECO:0007669"/>
    <property type="project" value="UniProtKB-ARBA"/>
</dbReference>
<dbReference type="PROSITE" id="PS50850">
    <property type="entry name" value="MFS"/>
    <property type="match status" value="1"/>
</dbReference>
<evidence type="ECO:0000256" key="1">
    <source>
        <dbReference type="ARBA" id="ARBA00004141"/>
    </source>
</evidence>
<evidence type="ECO:0000256" key="5">
    <source>
        <dbReference type="SAM" id="MobiDB-lite"/>
    </source>
</evidence>
<evidence type="ECO:0000313" key="8">
    <source>
        <dbReference type="EMBL" id="KAF9445876.1"/>
    </source>
</evidence>
<proteinExistence type="predicted"/>
<dbReference type="Pfam" id="PF07690">
    <property type="entry name" value="MFS_1"/>
    <property type="match status" value="1"/>
</dbReference>
<feature type="transmembrane region" description="Helical" evidence="6">
    <location>
        <begin position="421"/>
        <end position="442"/>
    </location>
</feature>
<feature type="transmembrane region" description="Helical" evidence="6">
    <location>
        <begin position="34"/>
        <end position="57"/>
    </location>
</feature>
<dbReference type="InterPro" id="IPR036259">
    <property type="entry name" value="MFS_trans_sf"/>
</dbReference>
<dbReference type="SUPFAM" id="SSF103473">
    <property type="entry name" value="MFS general substrate transporter"/>
    <property type="match status" value="1"/>
</dbReference>
<keyword evidence="2 6" id="KW-0812">Transmembrane</keyword>
<name>A0A9P5XAR4_9AGAR</name>
<comment type="subcellular location">
    <subcellularLocation>
        <location evidence="1">Membrane</location>
        <topology evidence="1">Multi-pass membrane protein</topology>
    </subcellularLocation>
</comment>
<dbReference type="EMBL" id="MU151276">
    <property type="protein sequence ID" value="KAF9445876.1"/>
    <property type="molecule type" value="Genomic_DNA"/>
</dbReference>
<dbReference type="GO" id="GO:0005886">
    <property type="term" value="C:plasma membrane"/>
    <property type="evidence" value="ECO:0007669"/>
    <property type="project" value="TreeGrafter"/>
</dbReference>
<feature type="transmembrane region" description="Helical" evidence="6">
    <location>
        <begin position="315"/>
        <end position="335"/>
    </location>
</feature>
<dbReference type="InterPro" id="IPR011701">
    <property type="entry name" value="MFS"/>
</dbReference>
<feature type="transmembrane region" description="Helical" evidence="6">
    <location>
        <begin position="190"/>
        <end position="210"/>
    </location>
</feature>
<sequence length="483" mass="52772">MDKKVLNHDPTHHDNDSDVEHNEDPQCLPVWRKWMIVVTISTSSLCVACASSLSALAEVGVSVEFHVEHTVSVLSISLFAAGLALGPLIIGPLSEFYGRRPIYCISYGLFFALSWPVAFAPNIGIFLMFRFITGFCGSAFLSVAGGSVSDLFSDSRVANPMAFYTGGPFLGPVLGPLLSGFINQHLNWRWTYYLVIIWSFVQLLAIILFVPETYAPILNAKAQRSVNSAAGSLYTRSQMVSHRCHHTELMESAKKGVLKAIFISCYTPLKLLLFDRMALLLDLWSSLTVGILYLAFQVYPIIFQEGHGFNLQETGLGFLGIGVGIVLGISTQPYWNRFYEKISRENGGVVPPEARLRIGQVGGICVPVGLFSLAFTTYPRVHWIAPIVASIPFGGGMYFVFASTFTYLVTTYRPIAASAMAANGAMRSTFAAVFSLFAAKMYAKLGTVGATALLAGLTTVLAPLPFIFAHIGPRLRRQSRFAA</sequence>
<feature type="transmembrane region" description="Helical" evidence="6">
    <location>
        <begin position="383"/>
        <end position="409"/>
    </location>
</feature>
<feature type="transmembrane region" description="Helical" evidence="6">
    <location>
        <begin position="161"/>
        <end position="178"/>
    </location>
</feature>
<dbReference type="GO" id="GO:0022857">
    <property type="term" value="F:transmembrane transporter activity"/>
    <property type="evidence" value="ECO:0007669"/>
    <property type="project" value="InterPro"/>
</dbReference>
<feature type="domain" description="Major facilitator superfamily (MFS) profile" evidence="7">
    <location>
        <begin position="36"/>
        <end position="474"/>
    </location>
</feature>
<dbReference type="InterPro" id="IPR020846">
    <property type="entry name" value="MFS_dom"/>
</dbReference>
<evidence type="ECO:0000259" key="7">
    <source>
        <dbReference type="PROSITE" id="PS50850"/>
    </source>
</evidence>
<comment type="caution">
    <text evidence="8">The sequence shown here is derived from an EMBL/GenBank/DDBJ whole genome shotgun (WGS) entry which is preliminary data.</text>
</comment>
<reference evidence="8" key="1">
    <citation type="submission" date="2020-11" db="EMBL/GenBank/DDBJ databases">
        <authorList>
            <consortium name="DOE Joint Genome Institute"/>
            <person name="Ahrendt S."/>
            <person name="Riley R."/>
            <person name="Andreopoulos W."/>
            <person name="Labutti K."/>
            <person name="Pangilinan J."/>
            <person name="Ruiz-Duenas F.J."/>
            <person name="Barrasa J.M."/>
            <person name="Sanchez-Garcia M."/>
            <person name="Camarero S."/>
            <person name="Miyauchi S."/>
            <person name="Serrano A."/>
            <person name="Linde D."/>
            <person name="Babiker R."/>
            <person name="Drula E."/>
            <person name="Ayuso-Fernandez I."/>
            <person name="Pacheco R."/>
            <person name="Padilla G."/>
            <person name="Ferreira P."/>
            <person name="Barriuso J."/>
            <person name="Kellner H."/>
            <person name="Castanera R."/>
            <person name="Alfaro M."/>
            <person name="Ramirez L."/>
            <person name="Pisabarro A.G."/>
            <person name="Kuo A."/>
            <person name="Tritt A."/>
            <person name="Lipzen A."/>
            <person name="He G."/>
            <person name="Yan M."/>
            <person name="Ng V."/>
            <person name="Cullen D."/>
            <person name="Martin F."/>
            <person name="Rosso M.-N."/>
            <person name="Henrissat B."/>
            <person name="Hibbett D."/>
            <person name="Martinez A.T."/>
            <person name="Grigoriev I.V."/>
        </authorList>
    </citation>
    <scope>NUCLEOTIDE SEQUENCE</scope>
    <source>
        <strain evidence="8">MF-IS2</strain>
    </source>
</reference>
<dbReference type="FunFam" id="1.20.1250.20:FF:000082">
    <property type="entry name" value="MFS multidrug transporter, putative"/>
    <property type="match status" value="1"/>
</dbReference>
<evidence type="ECO:0000256" key="6">
    <source>
        <dbReference type="SAM" id="Phobius"/>
    </source>
</evidence>
<dbReference type="AlphaFoldDB" id="A0A9P5XAR4"/>
<organism evidence="8 9">
    <name type="scientific">Macrolepiota fuliginosa MF-IS2</name>
    <dbReference type="NCBI Taxonomy" id="1400762"/>
    <lineage>
        <taxon>Eukaryota</taxon>
        <taxon>Fungi</taxon>
        <taxon>Dikarya</taxon>
        <taxon>Basidiomycota</taxon>
        <taxon>Agaricomycotina</taxon>
        <taxon>Agaricomycetes</taxon>
        <taxon>Agaricomycetidae</taxon>
        <taxon>Agaricales</taxon>
        <taxon>Agaricineae</taxon>
        <taxon>Agaricaceae</taxon>
        <taxon>Macrolepiota</taxon>
    </lineage>
</organism>
<keyword evidence="9" id="KW-1185">Reference proteome</keyword>
<evidence type="ECO:0000256" key="4">
    <source>
        <dbReference type="ARBA" id="ARBA00023136"/>
    </source>
</evidence>
<keyword evidence="3 6" id="KW-1133">Transmembrane helix</keyword>
<feature type="transmembrane region" description="Helical" evidence="6">
    <location>
        <begin position="125"/>
        <end position="149"/>
    </location>
</feature>
<dbReference type="CDD" id="cd17323">
    <property type="entry name" value="MFS_Tpo1_MDR_like"/>
    <property type="match status" value="1"/>
</dbReference>
<dbReference type="Proteomes" id="UP000807342">
    <property type="component" value="Unassembled WGS sequence"/>
</dbReference>
<keyword evidence="4 6" id="KW-0472">Membrane</keyword>
<protein>
    <submittedName>
        <fullName evidence="8">MFS general substrate transporter</fullName>
    </submittedName>
</protein>
<dbReference type="PANTHER" id="PTHR23502">
    <property type="entry name" value="MAJOR FACILITATOR SUPERFAMILY"/>
    <property type="match status" value="1"/>
</dbReference>
<gene>
    <name evidence="8" type="ORF">P691DRAFT_830048</name>
</gene>
<dbReference type="Gene3D" id="1.20.1250.20">
    <property type="entry name" value="MFS general substrate transporter like domains"/>
    <property type="match status" value="1"/>
</dbReference>
<dbReference type="InterPro" id="IPR005829">
    <property type="entry name" value="Sugar_transporter_CS"/>
</dbReference>
<dbReference type="PANTHER" id="PTHR23502:SF7">
    <property type="entry name" value="DRUG_PROTON ANTIPORTER YHK8-RELATED"/>
    <property type="match status" value="1"/>
</dbReference>
<dbReference type="OrthoDB" id="3561359at2759"/>
<accession>A0A9P5XAR4</accession>
<evidence type="ECO:0000256" key="3">
    <source>
        <dbReference type="ARBA" id="ARBA00022989"/>
    </source>
</evidence>
<dbReference type="GO" id="GO:0140115">
    <property type="term" value="P:export across plasma membrane"/>
    <property type="evidence" value="ECO:0007669"/>
    <property type="project" value="UniProtKB-ARBA"/>
</dbReference>
<evidence type="ECO:0000256" key="2">
    <source>
        <dbReference type="ARBA" id="ARBA00022692"/>
    </source>
</evidence>
<feature type="transmembrane region" description="Helical" evidence="6">
    <location>
        <begin position="356"/>
        <end position="377"/>
    </location>
</feature>
<feature type="region of interest" description="Disordered" evidence="5">
    <location>
        <begin position="1"/>
        <end position="23"/>
    </location>
</feature>
<evidence type="ECO:0000313" key="9">
    <source>
        <dbReference type="Proteomes" id="UP000807342"/>
    </source>
</evidence>
<feature type="transmembrane region" description="Helical" evidence="6">
    <location>
        <begin position="448"/>
        <end position="471"/>
    </location>
</feature>
<dbReference type="PROSITE" id="PS00216">
    <property type="entry name" value="SUGAR_TRANSPORT_1"/>
    <property type="match status" value="1"/>
</dbReference>